<proteinExistence type="predicted"/>
<dbReference type="Proteomes" id="UP001652445">
    <property type="component" value="Unassembled WGS sequence"/>
</dbReference>
<sequence length="165" mass="19285">MIRNTVRALIIQDDMLLAIKKERPNVGVYYALPGGAQAPDETLDQALKRECIEELGVEIIESQFLCIREYISRNHEYSFIMKEVHIIDFLYLCKIKLLTTDMHSVQADIGQVGIEWLPINEIKEVLLQNEISSRKYKFPSTQHDFFKEFFLDGITEYYISKVFES</sequence>
<dbReference type="EMBL" id="JAOQIO010000072">
    <property type="protein sequence ID" value="MCU6793981.1"/>
    <property type="molecule type" value="Genomic_DNA"/>
</dbReference>
<accession>A0ABT2UH70</accession>
<dbReference type="InterPro" id="IPR015797">
    <property type="entry name" value="NUDIX_hydrolase-like_dom_sf"/>
</dbReference>
<dbReference type="SUPFAM" id="SSF55811">
    <property type="entry name" value="Nudix"/>
    <property type="match status" value="1"/>
</dbReference>
<reference evidence="2 3" key="1">
    <citation type="submission" date="2022-09" db="EMBL/GenBank/DDBJ databases">
        <authorList>
            <person name="Han X.L."/>
            <person name="Wang Q."/>
            <person name="Lu T."/>
        </authorList>
    </citation>
    <scope>NUCLEOTIDE SEQUENCE [LARGE SCALE GENOMIC DNA]</scope>
    <source>
        <strain evidence="2 3">WQ 127069</strain>
    </source>
</reference>
<dbReference type="Pfam" id="PF00293">
    <property type="entry name" value="NUDIX"/>
    <property type="match status" value="1"/>
</dbReference>
<protein>
    <submittedName>
        <fullName evidence="2">NUDIX domain-containing protein</fullName>
    </submittedName>
</protein>
<dbReference type="Gene3D" id="3.90.79.10">
    <property type="entry name" value="Nucleoside Triphosphate Pyrophosphohydrolase"/>
    <property type="match status" value="1"/>
</dbReference>
<dbReference type="PANTHER" id="PTHR43736">
    <property type="entry name" value="ADP-RIBOSE PYROPHOSPHATASE"/>
    <property type="match status" value="1"/>
</dbReference>
<dbReference type="PANTHER" id="PTHR43736:SF2">
    <property type="entry name" value="MUTT_NUDIX FAMILY PROTEIN"/>
    <property type="match status" value="1"/>
</dbReference>
<evidence type="ECO:0000313" key="2">
    <source>
        <dbReference type="EMBL" id="MCU6793981.1"/>
    </source>
</evidence>
<gene>
    <name evidence="2" type="ORF">OB236_17905</name>
</gene>
<comment type="caution">
    <text evidence="2">The sequence shown here is derived from an EMBL/GenBank/DDBJ whole genome shotgun (WGS) entry which is preliminary data.</text>
</comment>
<dbReference type="PROSITE" id="PS51462">
    <property type="entry name" value="NUDIX"/>
    <property type="match status" value="1"/>
</dbReference>
<dbReference type="InterPro" id="IPR000086">
    <property type="entry name" value="NUDIX_hydrolase_dom"/>
</dbReference>
<keyword evidence="3" id="KW-1185">Reference proteome</keyword>
<feature type="domain" description="Nudix hydrolase" evidence="1">
    <location>
        <begin position="1"/>
        <end position="144"/>
    </location>
</feature>
<evidence type="ECO:0000313" key="3">
    <source>
        <dbReference type="Proteomes" id="UP001652445"/>
    </source>
</evidence>
<organism evidence="2 3">
    <name type="scientific">Paenibacillus baimaensis</name>
    <dbReference type="NCBI Taxonomy" id="2982185"/>
    <lineage>
        <taxon>Bacteria</taxon>
        <taxon>Bacillati</taxon>
        <taxon>Bacillota</taxon>
        <taxon>Bacilli</taxon>
        <taxon>Bacillales</taxon>
        <taxon>Paenibacillaceae</taxon>
        <taxon>Paenibacillus</taxon>
    </lineage>
</organism>
<dbReference type="RefSeq" id="WP_262685210.1">
    <property type="nucleotide sequence ID" value="NZ_JAOQIO010000072.1"/>
</dbReference>
<evidence type="ECO:0000259" key="1">
    <source>
        <dbReference type="PROSITE" id="PS51462"/>
    </source>
</evidence>
<name>A0ABT2UH70_9BACL</name>